<feature type="transmembrane region" description="Helical" evidence="6">
    <location>
        <begin position="194"/>
        <end position="218"/>
    </location>
</feature>
<evidence type="ECO:0000313" key="7">
    <source>
        <dbReference type="EMBL" id="CAD8855874.1"/>
    </source>
</evidence>
<keyword evidence="3 6" id="KW-0812">Transmembrane</keyword>
<feature type="transmembrane region" description="Helical" evidence="6">
    <location>
        <begin position="63"/>
        <end position="81"/>
    </location>
</feature>
<name>A0A7S1AJ29_NOCSC</name>
<sequence length="271" mass="30901">MYWLAIVAALYFGRGFIGKKLAPYVSGVSPQTLVVCGHSVSLACGLLFVLPVELLGLAPAKRFMFFMCLANSGMASAVSVTRVYGWPPVPSDMSFSALRSGAAFTQLAPYIQRVMMGPDFQSLFYSLIFIAAPPSLLVLPVLLRRSLWCLCIHCTSTNSENRLWLRFQPTWKKLRAPTVEAEVLQYNALAEILLGFWFVVNLFLPTRQIITLVLYWNYLKIRYQFEKTDKPFHSKAWQRLGAKVEPLLCMLPFLRTPLEWLKSWFQPKFGR</sequence>
<dbReference type="InterPro" id="IPR051645">
    <property type="entry name" value="PER33/POM33_regulator"/>
</dbReference>
<gene>
    <name evidence="7" type="ORF">NSCI0253_LOCUS30226</name>
</gene>
<dbReference type="EMBL" id="HBFQ01042699">
    <property type="protein sequence ID" value="CAD8855874.1"/>
    <property type="molecule type" value="Transcribed_RNA"/>
</dbReference>
<evidence type="ECO:0000256" key="3">
    <source>
        <dbReference type="ARBA" id="ARBA00022692"/>
    </source>
</evidence>
<protein>
    <submittedName>
        <fullName evidence="7">Uncharacterized protein</fullName>
    </submittedName>
</protein>
<dbReference type="GO" id="GO:0016020">
    <property type="term" value="C:membrane"/>
    <property type="evidence" value="ECO:0007669"/>
    <property type="project" value="UniProtKB-SubCell"/>
</dbReference>
<comment type="subcellular location">
    <subcellularLocation>
        <location evidence="1">Membrane</location>
        <topology evidence="1">Multi-pass membrane protein</topology>
    </subcellularLocation>
</comment>
<evidence type="ECO:0000256" key="2">
    <source>
        <dbReference type="ARBA" id="ARBA00007322"/>
    </source>
</evidence>
<dbReference type="GO" id="GO:0005783">
    <property type="term" value="C:endoplasmic reticulum"/>
    <property type="evidence" value="ECO:0007669"/>
    <property type="project" value="TreeGrafter"/>
</dbReference>
<keyword evidence="4 6" id="KW-1133">Transmembrane helix</keyword>
<evidence type="ECO:0000256" key="6">
    <source>
        <dbReference type="SAM" id="Phobius"/>
    </source>
</evidence>
<reference evidence="7" key="1">
    <citation type="submission" date="2021-01" db="EMBL/GenBank/DDBJ databases">
        <authorList>
            <person name="Corre E."/>
            <person name="Pelletier E."/>
            <person name="Niang G."/>
            <person name="Scheremetjew M."/>
            <person name="Finn R."/>
            <person name="Kale V."/>
            <person name="Holt S."/>
            <person name="Cochrane G."/>
            <person name="Meng A."/>
            <person name="Brown T."/>
            <person name="Cohen L."/>
        </authorList>
    </citation>
    <scope>NUCLEOTIDE SEQUENCE</scope>
</reference>
<comment type="similarity">
    <text evidence="2">Belongs to the PER33/POM33 family.</text>
</comment>
<dbReference type="GO" id="GO:0071786">
    <property type="term" value="P:endoplasmic reticulum tubular network organization"/>
    <property type="evidence" value="ECO:0007669"/>
    <property type="project" value="TreeGrafter"/>
</dbReference>
<proteinExistence type="inferred from homology"/>
<evidence type="ECO:0000256" key="4">
    <source>
        <dbReference type="ARBA" id="ARBA00022989"/>
    </source>
</evidence>
<accession>A0A7S1AJ29</accession>
<feature type="transmembrane region" description="Helical" evidence="6">
    <location>
        <begin position="123"/>
        <end position="143"/>
    </location>
</feature>
<evidence type="ECO:0000256" key="5">
    <source>
        <dbReference type="ARBA" id="ARBA00023136"/>
    </source>
</evidence>
<dbReference type="PANTHER" id="PTHR12703:SF4">
    <property type="entry name" value="TRANSMEMBRANE PROTEIN 33"/>
    <property type="match status" value="1"/>
</dbReference>
<dbReference type="Pfam" id="PF03661">
    <property type="entry name" value="TMEM33_Pom33"/>
    <property type="match status" value="1"/>
</dbReference>
<organism evidence="7">
    <name type="scientific">Noctiluca scintillans</name>
    <name type="common">Sea sparkle</name>
    <name type="synonym">Red tide dinoflagellate</name>
    <dbReference type="NCBI Taxonomy" id="2966"/>
    <lineage>
        <taxon>Eukaryota</taxon>
        <taxon>Sar</taxon>
        <taxon>Alveolata</taxon>
        <taxon>Dinophyceae</taxon>
        <taxon>Noctilucales</taxon>
        <taxon>Noctilucaceae</taxon>
        <taxon>Noctiluca</taxon>
    </lineage>
</organism>
<feature type="transmembrane region" description="Helical" evidence="6">
    <location>
        <begin position="31"/>
        <end position="51"/>
    </location>
</feature>
<dbReference type="GO" id="GO:0061024">
    <property type="term" value="P:membrane organization"/>
    <property type="evidence" value="ECO:0007669"/>
    <property type="project" value="TreeGrafter"/>
</dbReference>
<evidence type="ECO:0000256" key="1">
    <source>
        <dbReference type="ARBA" id="ARBA00004141"/>
    </source>
</evidence>
<dbReference type="AlphaFoldDB" id="A0A7S1AJ29"/>
<dbReference type="PANTHER" id="PTHR12703">
    <property type="entry name" value="TRANSMEMBRANE PROTEIN 33"/>
    <property type="match status" value="1"/>
</dbReference>
<keyword evidence="5 6" id="KW-0472">Membrane</keyword>
<dbReference type="InterPro" id="IPR005344">
    <property type="entry name" value="TMEM33/Pom33"/>
</dbReference>